<feature type="transmembrane region" description="Helical" evidence="2">
    <location>
        <begin position="12"/>
        <end position="36"/>
    </location>
</feature>
<accession>A0A0N4UUB4</accession>
<feature type="region of interest" description="Disordered" evidence="1">
    <location>
        <begin position="74"/>
        <end position="93"/>
    </location>
</feature>
<dbReference type="EMBL" id="UXUI01002188">
    <property type="protein sequence ID" value="VDD85536.1"/>
    <property type="molecule type" value="Genomic_DNA"/>
</dbReference>
<keyword evidence="2" id="KW-0812">Transmembrane</keyword>
<proteinExistence type="predicted"/>
<keyword evidence="4" id="KW-1185">Reference proteome</keyword>
<dbReference type="WBParaSite" id="EVEC_0000096401-mRNA-1">
    <property type="protein sequence ID" value="EVEC_0000096401-mRNA-1"/>
    <property type="gene ID" value="EVEC_0000096401"/>
</dbReference>
<organism evidence="5">
    <name type="scientific">Enterobius vermicularis</name>
    <name type="common">Human pinworm</name>
    <dbReference type="NCBI Taxonomy" id="51028"/>
    <lineage>
        <taxon>Eukaryota</taxon>
        <taxon>Metazoa</taxon>
        <taxon>Ecdysozoa</taxon>
        <taxon>Nematoda</taxon>
        <taxon>Chromadorea</taxon>
        <taxon>Rhabditida</taxon>
        <taxon>Spirurina</taxon>
        <taxon>Oxyuridomorpha</taxon>
        <taxon>Oxyuroidea</taxon>
        <taxon>Oxyuridae</taxon>
        <taxon>Enterobius</taxon>
    </lineage>
</organism>
<evidence type="ECO:0000313" key="3">
    <source>
        <dbReference type="EMBL" id="VDD85536.1"/>
    </source>
</evidence>
<evidence type="ECO:0000256" key="1">
    <source>
        <dbReference type="SAM" id="MobiDB-lite"/>
    </source>
</evidence>
<reference evidence="5" key="1">
    <citation type="submission" date="2017-02" db="UniProtKB">
        <authorList>
            <consortium name="WormBaseParasite"/>
        </authorList>
    </citation>
    <scope>IDENTIFICATION</scope>
</reference>
<evidence type="ECO:0000256" key="2">
    <source>
        <dbReference type="SAM" id="Phobius"/>
    </source>
</evidence>
<keyword evidence="2" id="KW-1133">Transmembrane helix</keyword>
<dbReference type="Proteomes" id="UP000274131">
    <property type="component" value="Unassembled WGS sequence"/>
</dbReference>
<evidence type="ECO:0000313" key="5">
    <source>
        <dbReference type="WBParaSite" id="EVEC_0000096401-mRNA-1"/>
    </source>
</evidence>
<evidence type="ECO:0000313" key="4">
    <source>
        <dbReference type="Proteomes" id="UP000274131"/>
    </source>
</evidence>
<feature type="transmembrane region" description="Helical" evidence="2">
    <location>
        <begin position="42"/>
        <end position="69"/>
    </location>
</feature>
<keyword evidence="2" id="KW-0472">Membrane</keyword>
<feature type="compositionally biased region" description="Basic residues" evidence="1">
    <location>
        <begin position="83"/>
        <end position="93"/>
    </location>
</feature>
<dbReference type="AlphaFoldDB" id="A0A0N4UUB4"/>
<protein>
    <submittedName>
        <fullName evidence="5">G_PROTEIN_RECEP_F1_2 domain-containing protein</fullName>
    </submittedName>
</protein>
<sequence length="93" mass="11090">MERQYPETIMTSLLVVRNGFTATIFFILTLMVFSGFLLKDNILFLCALVEMVSLLDIHLVFQSLSIIFLRHRHPHQPQQQQQQRRRRIRHQAL</sequence>
<gene>
    <name evidence="3" type="ORF">EVEC_LOCUS679</name>
</gene>
<reference evidence="3 4" key="2">
    <citation type="submission" date="2018-10" db="EMBL/GenBank/DDBJ databases">
        <authorList>
            <consortium name="Pathogen Informatics"/>
        </authorList>
    </citation>
    <scope>NUCLEOTIDE SEQUENCE [LARGE SCALE GENOMIC DNA]</scope>
</reference>
<name>A0A0N4UUB4_ENTVE</name>